<feature type="transmembrane region" description="Helical" evidence="1">
    <location>
        <begin position="73"/>
        <end position="96"/>
    </location>
</feature>
<dbReference type="OrthoDB" id="3196762at2759"/>
<proteinExistence type="predicted"/>
<evidence type="ECO:0000256" key="1">
    <source>
        <dbReference type="SAM" id="Phobius"/>
    </source>
</evidence>
<keyword evidence="1" id="KW-0812">Transmembrane</keyword>
<gene>
    <name evidence="2" type="ORF">BDN70DRAFT_997900</name>
</gene>
<evidence type="ECO:0000313" key="3">
    <source>
        <dbReference type="Proteomes" id="UP000807469"/>
    </source>
</evidence>
<comment type="caution">
    <text evidence="2">The sequence shown here is derived from an EMBL/GenBank/DDBJ whole genome shotgun (WGS) entry which is preliminary data.</text>
</comment>
<name>A0A9P5YSM6_9AGAR</name>
<organism evidence="2 3">
    <name type="scientific">Pholiota conissans</name>
    <dbReference type="NCBI Taxonomy" id="109636"/>
    <lineage>
        <taxon>Eukaryota</taxon>
        <taxon>Fungi</taxon>
        <taxon>Dikarya</taxon>
        <taxon>Basidiomycota</taxon>
        <taxon>Agaricomycotina</taxon>
        <taxon>Agaricomycetes</taxon>
        <taxon>Agaricomycetidae</taxon>
        <taxon>Agaricales</taxon>
        <taxon>Agaricineae</taxon>
        <taxon>Strophariaceae</taxon>
        <taxon>Pholiota</taxon>
    </lineage>
</organism>
<keyword evidence="3" id="KW-1185">Reference proteome</keyword>
<dbReference type="EMBL" id="MU155483">
    <property type="protein sequence ID" value="KAF9472955.1"/>
    <property type="molecule type" value="Genomic_DNA"/>
</dbReference>
<dbReference type="AlphaFoldDB" id="A0A9P5YSM6"/>
<accession>A0A9P5YSM6</accession>
<feature type="transmembrane region" description="Helical" evidence="1">
    <location>
        <begin position="12"/>
        <end position="31"/>
    </location>
</feature>
<evidence type="ECO:0000313" key="2">
    <source>
        <dbReference type="EMBL" id="KAF9472955.1"/>
    </source>
</evidence>
<feature type="transmembrane region" description="Helical" evidence="1">
    <location>
        <begin position="43"/>
        <end position="61"/>
    </location>
</feature>
<keyword evidence="1" id="KW-1133">Transmembrane helix</keyword>
<protein>
    <submittedName>
        <fullName evidence="2">Uncharacterized protein</fullName>
    </submittedName>
</protein>
<sequence length="158" mass="17695">MPSECSFTPTTIHGLHVLSFFLSILILVVSIQDCGVLSLCLNPFFAILTIAFHITMLVVVYKNPEDAQMPSIWFTMAAYLLTLGWLGAYVSMAIVLSSRETSVALFDTHIMIPQNMRDYQKFQILLDAAECVVVGTIAVKSTVTRSQMCRVKEMNFFD</sequence>
<dbReference type="Proteomes" id="UP000807469">
    <property type="component" value="Unassembled WGS sequence"/>
</dbReference>
<reference evidence="2" key="1">
    <citation type="submission" date="2020-11" db="EMBL/GenBank/DDBJ databases">
        <authorList>
            <consortium name="DOE Joint Genome Institute"/>
            <person name="Ahrendt S."/>
            <person name="Riley R."/>
            <person name="Andreopoulos W."/>
            <person name="Labutti K."/>
            <person name="Pangilinan J."/>
            <person name="Ruiz-Duenas F.J."/>
            <person name="Barrasa J.M."/>
            <person name="Sanchez-Garcia M."/>
            <person name="Camarero S."/>
            <person name="Miyauchi S."/>
            <person name="Serrano A."/>
            <person name="Linde D."/>
            <person name="Babiker R."/>
            <person name="Drula E."/>
            <person name="Ayuso-Fernandez I."/>
            <person name="Pacheco R."/>
            <person name="Padilla G."/>
            <person name="Ferreira P."/>
            <person name="Barriuso J."/>
            <person name="Kellner H."/>
            <person name="Castanera R."/>
            <person name="Alfaro M."/>
            <person name="Ramirez L."/>
            <person name="Pisabarro A.G."/>
            <person name="Kuo A."/>
            <person name="Tritt A."/>
            <person name="Lipzen A."/>
            <person name="He G."/>
            <person name="Yan M."/>
            <person name="Ng V."/>
            <person name="Cullen D."/>
            <person name="Martin F."/>
            <person name="Rosso M.-N."/>
            <person name="Henrissat B."/>
            <person name="Hibbett D."/>
            <person name="Martinez A.T."/>
            <person name="Grigoriev I.V."/>
        </authorList>
    </citation>
    <scope>NUCLEOTIDE SEQUENCE</scope>
    <source>
        <strain evidence="2">CIRM-BRFM 674</strain>
    </source>
</reference>
<keyword evidence="1" id="KW-0472">Membrane</keyword>